<feature type="chain" id="PRO_5019412714" evidence="1">
    <location>
        <begin position="27"/>
        <end position="146"/>
    </location>
</feature>
<evidence type="ECO:0000313" key="2">
    <source>
        <dbReference type="EMBL" id="MCY9598949.1"/>
    </source>
</evidence>
<evidence type="ECO:0000313" key="3">
    <source>
        <dbReference type="EMBL" id="QAV21160.1"/>
    </source>
</evidence>
<reference evidence="3 4" key="1">
    <citation type="submission" date="2018-01" db="EMBL/GenBank/DDBJ databases">
        <title>The whole genome sequencing and assembly of Paenibacillus chitinolyticus KCCM 41400 strain.</title>
        <authorList>
            <person name="Kim J.-Y."/>
            <person name="Park M.-K."/>
            <person name="Lee Y.-J."/>
            <person name="Yi H."/>
            <person name="Bahn Y.-S."/>
            <person name="Kim J.F."/>
            <person name="Lee D.-W."/>
        </authorList>
    </citation>
    <scope>NUCLEOTIDE SEQUENCE [LARGE SCALE GENOMIC DNA]</scope>
    <source>
        <strain evidence="3 4">KCCM 41400</strain>
    </source>
</reference>
<dbReference type="Proteomes" id="UP000288943">
    <property type="component" value="Chromosome"/>
</dbReference>
<evidence type="ECO:0000313" key="5">
    <source>
        <dbReference type="Proteomes" id="UP001527202"/>
    </source>
</evidence>
<name>A0A410X3G5_9BACL</name>
<reference evidence="2 5" key="2">
    <citation type="submission" date="2022-05" db="EMBL/GenBank/DDBJ databases">
        <title>Genome Sequencing of Bee-Associated Microbes.</title>
        <authorList>
            <person name="Dunlap C."/>
        </authorList>
    </citation>
    <scope>NUCLEOTIDE SEQUENCE [LARGE SCALE GENOMIC DNA]</scope>
    <source>
        <strain evidence="2 5">NRRL B-23120</strain>
    </source>
</reference>
<evidence type="ECO:0000256" key="1">
    <source>
        <dbReference type="SAM" id="SignalP"/>
    </source>
</evidence>
<dbReference type="EMBL" id="CP026520">
    <property type="protein sequence ID" value="QAV21160.1"/>
    <property type="molecule type" value="Genomic_DNA"/>
</dbReference>
<dbReference type="KEGG" id="pchi:PC41400_27185"/>
<accession>A0A410X3G5</accession>
<organism evidence="3 4">
    <name type="scientific">Paenibacillus chitinolyticus</name>
    <dbReference type="NCBI Taxonomy" id="79263"/>
    <lineage>
        <taxon>Bacteria</taxon>
        <taxon>Bacillati</taxon>
        <taxon>Bacillota</taxon>
        <taxon>Bacilli</taxon>
        <taxon>Bacillales</taxon>
        <taxon>Paenibacillaceae</taxon>
        <taxon>Paenibacillus</taxon>
    </lineage>
</organism>
<dbReference type="RefSeq" id="WP_042234780.1">
    <property type="nucleotide sequence ID" value="NZ_CP026520.1"/>
</dbReference>
<dbReference type="EMBL" id="JAMDMJ010000037">
    <property type="protein sequence ID" value="MCY9598949.1"/>
    <property type="molecule type" value="Genomic_DNA"/>
</dbReference>
<sequence length="146" mass="16187">MFKLKKIVPALVVTASLLLSSQSAFAVSGLADTRSEALNVYPNTDYTWTLDTAADEDWFYWTNSTSSTQYLSGSLLSPAGKNYNLQLVLVTAGGWEYVLNTNDNGPGQHDGFNSTLQPGDKIYFKIRPSGFDYDKSNPYKFNFKVS</sequence>
<evidence type="ECO:0000313" key="4">
    <source>
        <dbReference type="Proteomes" id="UP000288943"/>
    </source>
</evidence>
<keyword evidence="1" id="KW-0732">Signal</keyword>
<dbReference type="AlphaFoldDB" id="A0A410X3G5"/>
<dbReference type="OrthoDB" id="2893810at2"/>
<feature type="signal peptide" evidence="1">
    <location>
        <begin position="1"/>
        <end position="26"/>
    </location>
</feature>
<dbReference type="Gene3D" id="2.60.120.380">
    <property type="match status" value="1"/>
</dbReference>
<dbReference type="GeneID" id="95378479"/>
<keyword evidence="5" id="KW-1185">Reference proteome</keyword>
<gene>
    <name evidence="2" type="ORF">M5X16_24630</name>
    <name evidence="3" type="ORF">PC41400_27185</name>
</gene>
<dbReference type="Proteomes" id="UP001527202">
    <property type="component" value="Unassembled WGS sequence"/>
</dbReference>
<protein>
    <submittedName>
        <fullName evidence="3">Uncharacterized protein</fullName>
    </submittedName>
</protein>
<proteinExistence type="predicted"/>